<dbReference type="PANTHER" id="PTHR10039:SF17">
    <property type="entry name" value="FUNGAL STAND N-TERMINAL GOODBYE DOMAIN-CONTAINING PROTEIN-RELATED"/>
    <property type="match status" value="1"/>
</dbReference>
<dbReference type="PANTHER" id="PTHR10039">
    <property type="entry name" value="AMELOGENIN"/>
    <property type="match status" value="1"/>
</dbReference>
<dbReference type="Gene3D" id="3.40.50.300">
    <property type="entry name" value="P-loop containing nucleotide triphosphate hydrolases"/>
    <property type="match status" value="1"/>
</dbReference>
<dbReference type="InterPro" id="IPR056884">
    <property type="entry name" value="NPHP3-like_N"/>
</dbReference>
<proteinExistence type="predicted"/>
<sequence length="619" mass="70222">MTPGADLDSAARWPQPSCYPGTRIKLTTKIQTWFLSDRREREFLWLNGPAGVGKSAVAQTVSEFALESDILGAVYFFSRPNKRYKYAEVFITLAYQLAVRFPGYQAAVGVKLAAEPDLLTKTPRIQFRKLIVEPLLSLPHERKRIIVLDGLDECDDEGNQLEIIELINDLLRSNTSLPVIWMICSRPESHLKRIFARPDYTIRCWREFLPIDSEESRNDTEIFIRGRFKEIHERYGECVEEEADGSWPPEATTQQIVEKTSGLFVLADTILKHIEDFKARDPDQRLGEVLALLEYSHVTGSRNPMHDLDLFYSSILSSIPDVYWSIARQILIASTFCTPFGHQLAVQPICNLLGITRAKFYTAMRELHSVIYIPECSAAAEGRLHFFHATFLDYLTSRNRAGRFFIGTLVTDHNITVAAGLQDFLLSGLQHLSTTKVLSLIEEHTEVEGNEEVSNSLKTALSWPSQDTPANWALARAAVIDFRAFIFPLLSMFLVHSEPDDDLLNMLRNFDFNALPFTMVGTYERLRFSLGHLNKLRPSSLVRTHGVSELDQILLSKVAELHPSIKPFDFDSPCGDGFFLLGHDTNSIAAILDSTRGLRYVSWKTPRQVWPVLQHTSIS</sequence>
<name>A0A9P6C0R7_9AGAR</name>
<dbReference type="InterPro" id="IPR027417">
    <property type="entry name" value="P-loop_NTPase"/>
</dbReference>
<dbReference type="EMBL" id="MU151342">
    <property type="protein sequence ID" value="KAF9444864.1"/>
    <property type="molecule type" value="Genomic_DNA"/>
</dbReference>
<protein>
    <recommendedName>
        <fullName evidence="2">Nephrocystin 3-like N-terminal domain-containing protein</fullName>
    </recommendedName>
</protein>
<comment type="caution">
    <text evidence="3">The sequence shown here is derived from an EMBL/GenBank/DDBJ whole genome shotgun (WGS) entry which is preliminary data.</text>
</comment>
<accession>A0A9P6C0R7</accession>
<keyword evidence="4" id="KW-1185">Reference proteome</keyword>
<dbReference type="Proteomes" id="UP000807342">
    <property type="component" value="Unassembled WGS sequence"/>
</dbReference>
<keyword evidence="1" id="KW-0677">Repeat</keyword>
<organism evidence="3 4">
    <name type="scientific">Macrolepiota fuliginosa MF-IS2</name>
    <dbReference type="NCBI Taxonomy" id="1400762"/>
    <lineage>
        <taxon>Eukaryota</taxon>
        <taxon>Fungi</taxon>
        <taxon>Dikarya</taxon>
        <taxon>Basidiomycota</taxon>
        <taxon>Agaricomycotina</taxon>
        <taxon>Agaricomycetes</taxon>
        <taxon>Agaricomycetidae</taxon>
        <taxon>Agaricales</taxon>
        <taxon>Agaricineae</taxon>
        <taxon>Agaricaceae</taxon>
        <taxon>Macrolepiota</taxon>
    </lineage>
</organism>
<feature type="domain" description="Nephrocystin 3-like N-terminal" evidence="2">
    <location>
        <begin position="28"/>
        <end position="186"/>
    </location>
</feature>
<dbReference type="AlphaFoldDB" id="A0A9P6C0R7"/>
<reference evidence="3" key="1">
    <citation type="submission" date="2020-11" db="EMBL/GenBank/DDBJ databases">
        <authorList>
            <consortium name="DOE Joint Genome Institute"/>
            <person name="Ahrendt S."/>
            <person name="Riley R."/>
            <person name="Andreopoulos W."/>
            <person name="Labutti K."/>
            <person name="Pangilinan J."/>
            <person name="Ruiz-Duenas F.J."/>
            <person name="Barrasa J.M."/>
            <person name="Sanchez-Garcia M."/>
            <person name="Camarero S."/>
            <person name="Miyauchi S."/>
            <person name="Serrano A."/>
            <person name="Linde D."/>
            <person name="Babiker R."/>
            <person name="Drula E."/>
            <person name="Ayuso-Fernandez I."/>
            <person name="Pacheco R."/>
            <person name="Padilla G."/>
            <person name="Ferreira P."/>
            <person name="Barriuso J."/>
            <person name="Kellner H."/>
            <person name="Castanera R."/>
            <person name="Alfaro M."/>
            <person name="Ramirez L."/>
            <person name="Pisabarro A.G."/>
            <person name="Kuo A."/>
            <person name="Tritt A."/>
            <person name="Lipzen A."/>
            <person name="He G."/>
            <person name="Yan M."/>
            <person name="Ng V."/>
            <person name="Cullen D."/>
            <person name="Martin F."/>
            <person name="Rosso M.-N."/>
            <person name="Henrissat B."/>
            <person name="Hibbett D."/>
            <person name="Martinez A.T."/>
            <person name="Grigoriev I.V."/>
        </authorList>
    </citation>
    <scope>NUCLEOTIDE SEQUENCE</scope>
    <source>
        <strain evidence="3">MF-IS2</strain>
    </source>
</reference>
<evidence type="ECO:0000256" key="1">
    <source>
        <dbReference type="ARBA" id="ARBA00022737"/>
    </source>
</evidence>
<dbReference type="OrthoDB" id="3269932at2759"/>
<gene>
    <name evidence="3" type="ORF">P691DRAFT_711202</name>
</gene>
<dbReference type="Pfam" id="PF24883">
    <property type="entry name" value="NPHP3_N"/>
    <property type="match status" value="1"/>
</dbReference>
<evidence type="ECO:0000259" key="2">
    <source>
        <dbReference type="Pfam" id="PF24883"/>
    </source>
</evidence>
<dbReference type="SUPFAM" id="SSF52540">
    <property type="entry name" value="P-loop containing nucleoside triphosphate hydrolases"/>
    <property type="match status" value="1"/>
</dbReference>
<evidence type="ECO:0000313" key="3">
    <source>
        <dbReference type="EMBL" id="KAF9444864.1"/>
    </source>
</evidence>
<evidence type="ECO:0000313" key="4">
    <source>
        <dbReference type="Proteomes" id="UP000807342"/>
    </source>
</evidence>